<dbReference type="Gene3D" id="3.40.50.1820">
    <property type="entry name" value="alpha/beta hydrolase"/>
    <property type="match status" value="1"/>
</dbReference>
<dbReference type="SUPFAM" id="SSF53474">
    <property type="entry name" value="alpha/beta-Hydrolases"/>
    <property type="match status" value="1"/>
</dbReference>
<sequence length="289" mass="31912">MENTLAISAISTPTQFIETSTGKIAYRTLGSGQPIVLFNRFRGILDSWDPAFLDGLAGYYTVVTFDYPGIGRSEGSLPTDARSLVTAVKSFTDALGLQQFILGGWSYGGIMAQTFAANYPEQVSSLIVIGSNPLGSNAVPPEQIFFDTALKPVNDFEDELILFFEPASDVSKAAAKASHDRIAARKEDVDIPVTPEVFPLYFKGGADARADNDKNREKLFTTNIPILSLNGDHDTSFPVENWFPLVRQSKTMQLIILPQTGHAPQHQYPELCVDYIRAFIERRESYQNC</sequence>
<dbReference type="PANTHER" id="PTHR43798">
    <property type="entry name" value="MONOACYLGLYCEROL LIPASE"/>
    <property type="match status" value="1"/>
</dbReference>
<reference evidence="2 3" key="1">
    <citation type="submission" date="2020-01" db="EMBL/GenBank/DDBJ databases">
        <title>Complete genome sequence of Chitinophaga sp. H33E-04 isolated from quinoa roots.</title>
        <authorList>
            <person name="Weon H.-Y."/>
            <person name="Lee S.A."/>
        </authorList>
    </citation>
    <scope>NUCLEOTIDE SEQUENCE [LARGE SCALE GENOMIC DNA]</scope>
    <source>
        <strain evidence="2 3">H33E-04</strain>
    </source>
</reference>
<dbReference type="InterPro" id="IPR029058">
    <property type="entry name" value="AB_hydrolase_fold"/>
</dbReference>
<dbReference type="InterPro" id="IPR000073">
    <property type="entry name" value="AB_hydrolase_1"/>
</dbReference>
<dbReference type="GO" id="GO:0046464">
    <property type="term" value="P:acylglycerol catabolic process"/>
    <property type="evidence" value="ECO:0007669"/>
    <property type="project" value="TreeGrafter"/>
</dbReference>
<dbReference type="KEGG" id="chih:GWR21_16540"/>
<dbReference type="PANTHER" id="PTHR43798:SF5">
    <property type="entry name" value="MONOACYLGLYCEROL LIPASE ABHD6"/>
    <property type="match status" value="1"/>
</dbReference>
<dbReference type="PRINTS" id="PR00111">
    <property type="entry name" value="ABHYDROLASE"/>
</dbReference>
<dbReference type="RefSeq" id="WP_162332826.1">
    <property type="nucleotide sequence ID" value="NZ_CP048113.1"/>
</dbReference>
<dbReference type="EMBL" id="CP048113">
    <property type="protein sequence ID" value="QHS61148.1"/>
    <property type="molecule type" value="Genomic_DNA"/>
</dbReference>
<feature type="domain" description="AB hydrolase-1" evidence="1">
    <location>
        <begin position="34"/>
        <end position="266"/>
    </location>
</feature>
<accession>A0A6B9ZFI9</accession>
<organism evidence="2 3">
    <name type="scientific">Chitinophaga agri</name>
    <dbReference type="NCBI Taxonomy" id="2703787"/>
    <lineage>
        <taxon>Bacteria</taxon>
        <taxon>Pseudomonadati</taxon>
        <taxon>Bacteroidota</taxon>
        <taxon>Chitinophagia</taxon>
        <taxon>Chitinophagales</taxon>
        <taxon>Chitinophagaceae</taxon>
        <taxon>Chitinophaga</taxon>
    </lineage>
</organism>
<keyword evidence="2" id="KW-0378">Hydrolase</keyword>
<evidence type="ECO:0000313" key="2">
    <source>
        <dbReference type="EMBL" id="QHS61148.1"/>
    </source>
</evidence>
<dbReference type="InterPro" id="IPR050266">
    <property type="entry name" value="AB_hydrolase_sf"/>
</dbReference>
<evidence type="ECO:0000259" key="1">
    <source>
        <dbReference type="Pfam" id="PF00561"/>
    </source>
</evidence>
<dbReference type="GO" id="GO:0047372">
    <property type="term" value="F:monoacylglycerol lipase activity"/>
    <property type="evidence" value="ECO:0007669"/>
    <property type="project" value="TreeGrafter"/>
</dbReference>
<evidence type="ECO:0000313" key="3">
    <source>
        <dbReference type="Proteomes" id="UP000476411"/>
    </source>
</evidence>
<keyword evidence="3" id="KW-1185">Reference proteome</keyword>
<protein>
    <submittedName>
        <fullName evidence="2">Alpha/beta hydrolase</fullName>
    </submittedName>
</protein>
<proteinExistence type="predicted"/>
<dbReference type="Proteomes" id="UP000476411">
    <property type="component" value="Chromosome"/>
</dbReference>
<gene>
    <name evidence="2" type="ORF">GWR21_16540</name>
</gene>
<dbReference type="GO" id="GO:0016020">
    <property type="term" value="C:membrane"/>
    <property type="evidence" value="ECO:0007669"/>
    <property type="project" value="TreeGrafter"/>
</dbReference>
<dbReference type="Pfam" id="PF00561">
    <property type="entry name" value="Abhydrolase_1"/>
    <property type="match status" value="1"/>
</dbReference>
<name>A0A6B9ZFI9_9BACT</name>
<dbReference type="AlphaFoldDB" id="A0A6B9ZFI9"/>